<reference evidence="3" key="2">
    <citation type="submission" date="2020-08" db="EMBL/GenBank/DDBJ databases">
        <title>The Agave Microbiome: Exploring the role of microbial communities in plant adaptations to desert environments.</title>
        <authorList>
            <person name="Partida-Martinez L.P."/>
        </authorList>
    </citation>
    <scope>NUCLEOTIDE SEQUENCE [LARGE SCALE GENOMIC DNA]</scope>
    <source>
        <strain evidence="3">AT2.8</strain>
    </source>
</reference>
<feature type="domain" description="Protein kinase" evidence="1">
    <location>
        <begin position="35"/>
        <end position="216"/>
    </location>
</feature>
<dbReference type="PROSITE" id="PS50011">
    <property type="entry name" value="PROTEIN_KINASE_DOM"/>
    <property type="match status" value="1"/>
</dbReference>
<organism evidence="2 3">
    <name type="scientific">Neobacillus niacini</name>
    <dbReference type="NCBI Taxonomy" id="86668"/>
    <lineage>
        <taxon>Bacteria</taxon>
        <taxon>Bacillati</taxon>
        <taxon>Bacillota</taxon>
        <taxon>Bacilli</taxon>
        <taxon>Bacillales</taxon>
        <taxon>Bacillaceae</taxon>
        <taxon>Neobacillus</taxon>
    </lineage>
</organism>
<accession>A0A852TGV4</accession>
<evidence type="ECO:0000259" key="1">
    <source>
        <dbReference type="PROSITE" id="PS50011"/>
    </source>
</evidence>
<dbReference type="Proteomes" id="UP000548423">
    <property type="component" value="Unassembled WGS sequence"/>
</dbReference>
<proteinExistence type="predicted"/>
<dbReference type="EMBL" id="JACCBX010000011">
    <property type="protein sequence ID" value="NYE08023.1"/>
    <property type="molecule type" value="Genomic_DNA"/>
</dbReference>
<gene>
    <name evidence="2" type="ORF">F4694_004864</name>
</gene>
<dbReference type="GO" id="GO:0005524">
    <property type="term" value="F:ATP binding"/>
    <property type="evidence" value="ECO:0007669"/>
    <property type="project" value="InterPro"/>
</dbReference>
<dbReference type="InterPro" id="IPR011009">
    <property type="entry name" value="Kinase-like_dom_sf"/>
</dbReference>
<evidence type="ECO:0000313" key="3">
    <source>
        <dbReference type="Proteomes" id="UP000548423"/>
    </source>
</evidence>
<evidence type="ECO:0000313" key="2">
    <source>
        <dbReference type="EMBL" id="NYE08023.1"/>
    </source>
</evidence>
<comment type="caution">
    <text evidence="2">The sequence shown here is derived from an EMBL/GenBank/DDBJ whole genome shotgun (WGS) entry which is preliminary data.</text>
</comment>
<dbReference type="PANTHER" id="PTHR37171">
    <property type="entry name" value="SERINE/THREONINE-PROTEIN KINASE YRZF-RELATED"/>
    <property type="match status" value="1"/>
</dbReference>
<dbReference type="InterPro" id="IPR052396">
    <property type="entry name" value="Meiotic_Drive_Suppr_Kinase"/>
</dbReference>
<dbReference type="AlphaFoldDB" id="A0A852TGV4"/>
<name>A0A852TGV4_9BACI</name>
<dbReference type="InterPro" id="IPR000719">
    <property type="entry name" value="Prot_kinase_dom"/>
</dbReference>
<reference evidence="3" key="1">
    <citation type="submission" date="2020-07" db="EMBL/GenBank/DDBJ databases">
        <authorList>
            <person name="Partida-Martinez L."/>
            <person name="Huntemann M."/>
            <person name="Clum A."/>
            <person name="Wang J."/>
            <person name="Palaniappan K."/>
            <person name="Ritter S."/>
            <person name="Chen I.-M."/>
            <person name="Stamatis D."/>
            <person name="Reddy T."/>
            <person name="O'Malley R."/>
            <person name="Daum C."/>
            <person name="Shapiro N."/>
            <person name="Ivanova N."/>
            <person name="Kyrpides N."/>
            <person name="Woyke T."/>
        </authorList>
    </citation>
    <scope>NUCLEOTIDE SEQUENCE [LARGE SCALE GENOMIC DNA]</scope>
    <source>
        <strain evidence="3">AT2.8</strain>
    </source>
</reference>
<dbReference type="SUPFAM" id="SSF56112">
    <property type="entry name" value="Protein kinase-like (PK-like)"/>
    <property type="match status" value="1"/>
</dbReference>
<dbReference type="Gene3D" id="1.10.510.10">
    <property type="entry name" value="Transferase(Phosphotransferase) domain 1"/>
    <property type="match status" value="1"/>
</dbReference>
<protein>
    <recommendedName>
        <fullName evidence="1">Protein kinase domain-containing protein</fullName>
    </recommendedName>
</protein>
<sequence length="216" mass="24781">MKIEKYIKLIGNELLPNIQLSTEGPFDPIIVKNTSNTWKTIGSGNYAGVFLHRSNPNWVVKVYGRNPEDLKKEVEVYKKLGNHPSFSSLIDYGDNYLILKRIDGVNLFNAVVKGIRIPESVIHDVDEGIAYARSVGLNPFDVHGKNVVMSNGRGYIVDVSDFYKQGKCRKWDDLKKAYYKIYLPIIYKYNIPIPFFIVNSVRKGYRLFRKIKKGSI</sequence>
<dbReference type="PANTHER" id="PTHR37171:SF1">
    <property type="entry name" value="SERINE_THREONINE-PROTEIN KINASE YRZF-RELATED"/>
    <property type="match status" value="1"/>
</dbReference>
<dbReference type="GO" id="GO:0004672">
    <property type="term" value="F:protein kinase activity"/>
    <property type="evidence" value="ECO:0007669"/>
    <property type="project" value="InterPro"/>
</dbReference>